<proteinExistence type="inferred from homology"/>
<comment type="similarity">
    <text evidence="1">Belongs to the lcsJ thioesterase family.</text>
</comment>
<feature type="compositionally biased region" description="Acidic residues" evidence="2">
    <location>
        <begin position="364"/>
        <end position="377"/>
    </location>
</feature>
<evidence type="ECO:0000313" key="3">
    <source>
        <dbReference type="EMBL" id="TKA37435.1"/>
    </source>
</evidence>
<feature type="compositionally biased region" description="Low complexity" evidence="2">
    <location>
        <begin position="378"/>
        <end position="393"/>
    </location>
</feature>
<dbReference type="InterPro" id="IPR051490">
    <property type="entry name" value="THEM6_lcsJ_thioesterase"/>
</dbReference>
<dbReference type="Pfam" id="PF13279">
    <property type="entry name" value="4HBT_2"/>
    <property type="match status" value="1"/>
</dbReference>
<dbReference type="AlphaFoldDB" id="A0A4U0UR25"/>
<accession>A0A4U0UR25</accession>
<reference evidence="3 4" key="1">
    <citation type="submission" date="2017-03" db="EMBL/GenBank/DDBJ databases">
        <title>Genomes of endolithic fungi from Antarctica.</title>
        <authorList>
            <person name="Coleine C."/>
            <person name="Masonjones S."/>
            <person name="Stajich J.E."/>
        </authorList>
    </citation>
    <scope>NUCLEOTIDE SEQUENCE [LARGE SCALE GENOMIC DNA]</scope>
    <source>
        <strain evidence="3 4">CCFEE 5311</strain>
    </source>
</reference>
<dbReference type="SUPFAM" id="SSF54637">
    <property type="entry name" value="Thioesterase/thiol ester dehydrase-isomerase"/>
    <property type="match status" value="1"/>
</dbReference>
<dbReference type="PANTHER" id="PTHR12475">
    <property type="match status" value="1"/>
</dbReference>
<evidence type="ECO:0000256" key="2">
    <source>
        <dbReference type="SAM" id="MobiDB-lite"/>
    </source>
</evidence>
<feature type="compositionally biased region" description="Low complexity" evidence="2">
    <location>
        <begin position="277"/>
        <end position="294"/>
    </location>
</feature>
<dbReference type="EMBL" id="NAJP01000052">
    <property type="protein sequence ID" value="TKA37435.1"/>
    <property type="molecule type" value="Genomic_DNA"/>
</dbReference>
<dbReference type="OrthoDB" id="265761at2759"/>
<feature type="region of interest" description="Disordered" evidence="2">
    <location>
        <begin position="363"/>
        <end position="421"/>
    </location>
</feature>
<protein>
    <recommendedName>
        <fullName evidence="5">Thioesterase domain-containing protein</fullName>
    </recommendedName>
</protein>
<name>A0A4U0UR25_9PEZI</name>
<dbReference type="Proteomes" id="UP000310066">
    <property type="component" value="Unassembled WGS sequence"/>
</dbReference>
<evidence type="ECO:0000256" key="1">
    <source>
        <dbReference type="ARBA" id="ARBA00038476"/>
    </source>
</evidence>
<organism evidence="3 4">
    <name type="scientific">Friedmanniomyces endolithicus</name>
    <dbReference type="NCBI Taxonomy" id="329885"/>
    <lineage>
        <taxon>Eukaryota</taxon>
        <taxon>Fungi</taxon>
        <taxon>Dikarya</taxon>
        <taxon>Ascomycota</taxon>
        <taxon>Pezizomycotina</taxon>
        <taxon>Dothideomycetes</taxon>
        <taxon>Dothideomycetidae</taxon>
        <taxon>Mycosphaerellales</taxon>
        <taxon>Teratosphaeriaceae</taxon>
        <taxon>Friedmanniomyces</taxon>
    </lineage>
</organism>
<sequence length="657" mass="73480">MSAASRLPTIAGTITLGALIAGITSLPSVRAYIAKFLGAKASQHMWKVATVTFALANFKNLPGVWHIRVLRGILYQLYLQPSPQPPKHLFAPLITSSRNSLYDCDYNFHKSNSTYFADLDVARAHTVGCLVRTGLARLNRGDEEGLPTETKSTKGSYYVALGAVSCFFQKQIEPLQTFEIYTRVLSWDRKWLYLVSHVVEKGAIKPEAYVLQPWKKSKRRSEAQQREDEDLRKHIYASSLARYCFKKGRLTINPEIVLERSRLLPQRPTNVGLPPRAEASSTATPAEAAQTPASNGDLTGLETVATEVSTRLGDYAEHIGDRQTVDDHGWTWHDMERERLRGLETAVHFDKLSAVHNELRAGEYDFDDDDDDDDNNDNGDNGDNGNFDYGTNDDYGDDNAGVDPITPKELGSDHYPGHPFNYPTPDRLRHLICAQAISRSWRNAIKSSPALRQALFLMPAKPTRAWSLADKPAESPKGPGGNGVLGPPARFTELDRLVNIDEAKDAGREYLVQAEMNEIIPYQHLHFSQRLNSDYSIWGVCTDDHPNGMPVETGMLMTIKTIRKMHPLHRSMYISQPPCKVVEFGVYGGVSQALVGRIVCEDAVGVTFQQLWDEVARYQAEHWTSACTEVALWMKDVSFVRRKAEVVVSVPVVCLSY</sequence>
<feature type="region of interest" description="Disordered" evidence="2">
    <location>
        <begin position="267"/>
        <end position="301"/>
    </location>
</feature>
<dbReference type="InterPro" id="IPR029069">
    <property type="entry name" value="HotDog_dom_sf"/>
</dbReference>
<gene>
    <name evidence="3" type="ORF">B0A54_11020</name>
</gene>
<evidence type="ECO:0000313" key="4">
    <source>
        <dbReference type="Proteomes" id="UP000310066"/>
    </source>
</evidence>
<comment type="caution">
    <text evidence="3">The sequence shown here is derived from an EMBL/GenBank/DDBJ whole genome shotgun (WGS) entry which is preliminary data.</text>
</comment>
<dbReference type="PANTHER" id="PTHR12475:SF4">
    <property type="entry name" value="PROTEIN THEM6"/>
    <property type="match status" value="1"/>
</dbReference>
<evidence type="ECO:0008006" key="5">
    <source>
        <dbReference type="Google" id="ProtNLM"/>
    </source>
</evidence>